<sequence>MANSANVVDLGSYKLEVAIRGPPRRAHNPIVVIIPDIGSSIKEWATVTRLLAESMSVVNYERAGYGQSEPAPDSGSRTAKDMAQELHTMLRVAKIAPPYIMIANADGGLILQKFLQLRNLVQFKGFVFVDANTGQAPMITQNTWTLSVASPFNSLRLCYEDCHRMSDAEWKLLMEEMDRYRSGLSAELKGYGDNLDENDEIMKPTNVEQPTFGRVPLVVLHGDYTVDWGKLQAEFDRLGDNSSKDEVREVQKMKEVGVITEENMKGLRSLSERFKFEKVDGVGQRLHVSAPEKVADAVTWILMQYRC</sequence>
<dbReference type="Proteomes" id="UP000730481">
    <property type="component" value="Unassembled WGS sequence"/>
</dbReference>
<keyword evidence="2" id="KW-1185">Reference proteome</keyword>
<reference evidence="1" key="2">
    <citation type="submission" date="2020-02" db="EMBL/GenBank/DDBJ databases">
        <title>Identification and distribution of gene clusters putatively required for synthesis of sphingolipid metabolism inhibitors in phylogenetically diverse species of the filamentous fungus Fusarium.</title>
        <authorList>
            <person name="Kim H.-S."/>
            <person name="Busman M."/>
            <person name="Brown D.W."/>
            <person name="Divon H."/>
            <person name="Uhlig S."/>
            <person name="Proctor R.H."/>
        </authorList>
    </citation>
    <scope>NUCLEOTIDE SEQUENCE</scope>
    <source>
        <strain evidence="1">NRRL 25174</strain>
    </source>
</reference>
<organism evidence="1 2">
    <name type="scientific">Fusarium beomiforme</name>
    <dbReference type="NCBI Taxonomy" id="44412"/>
    <lineage>
        <taxon>Eukaryota</taxon>
        <taxon>Fungi</taxon>
        <taxon>Dikarya</taxon>
        <taxon>Ascomycota</taxon>
        <taxon>Pezizomycotina</taxon>
        <taxon>Sordariomycetes</taxon>
        <taxon>Hypocreomycetidae</taxon>
        <taxon>Hypocreales</taxon>
        <taxon>Nectriaceae</taxon>
        <taxon>Fusarium</taxon>
        <taxon>Fusarium burgessii species complex</taxon>
    </lineage>
</organism>
<accession>A0A9P5A9U8</accession>
<evidence type="ECO:0000313" key="1">
    <source>
        <dbReference type="EMBL" id="KAF4334935.1"/>
    </source>
</evidence>
<gene>
    <name evidence="1" type="ORF">FBEOM_11231</name>
</gene>
<dbReference type="InterPro" id="IPR029058">
    <property type="entry name" value="AB_hydrolase_fold"/>
</dbReference>
<dbReference type="OrthoDB" id="294702at2759"/>
<dbReference type="EMBL" id="PVQB02000612">
    <property type="protein sequence ID" value="KAF4334935.1"/>
    <property type="molecule type" value="Genomic_DNA"/>
</dbReference>
<protein>
    <recommendedName>
        <fullName evidence="3">AB hydrolase-1 domain-containing protein</fullName>
    </recommendedName>
</protein>
<dbReference type="SUPFAM" id="SSF53474">
    <property type="entry name" value="alpha/beta-Hydrolases"/>
    <property type="match status" value="1"/>
</dbReference>
<comment type="caution">
    <text evidence="1">The sequence shown here is derived from an EMBL/GenBank/DDBJ whole genome shotgun (WGS) entry which is preliminary data.</text>
</comment>
<evidence type="ECO:0000313" key="2">
    <source>
        <dbReference type="Proteomes" id="UP000730481"/>
    </source>
</evidence>
<proteinExistence type="predicted"/>
<name>A0A9P5A9U8_9HYPO</name>
<evidence type="ECO:0008006" key="3">
    <source>
        <dbReference type="Google" id="ProtNLM"/>
    </source>
</evidence>
<dbReference type="AlphaFoldDB" id="A0A9P5A9U8"/>
<reference evidence="1" key="1">
    <citation type="journal article" date="2017" name="Mycologia">
        <title>Fusarium algeriense, sp. nov., a novel toxigenic crown rot pathogen of durum wheat from Algeria is nested in the Fusarium burgessii species complex.</title>
        <authorList>
            <person name="Laraba I."/>
            <person name="Keddad A."/>
            <person name="Boureghda H."/>
            <person name="Abdallah N."/>
            <person name="Vaughan M.M."/>
            <person name="Proctor R.H."/>
            <person name="Busman M."/>
            <person name="O'Donnell K."/>
        </authorList>
    </citation>
    <scope>NUCLEOTIDE SEQUENCE</scope>
    <source>
        <strain evidence="1">NRRL 25174</strain>
    </source>
</reference>
<dbReference type="Gene3D" id="3.40.50.1820">
    <property type="entry name" value="alpha/beta hydrolase"/>
    <property type="match status" value="1"/>
</dbReference>